<dbReference type="InterPro" id="IPR025476">
    <property type="entry name" value="Helitron_helicase-like"/>
</dbReference>
<evidence type="ECO:0000256" key="2">
    <source>
        <dbReference type="SAM" id="MobiDB-lite"/>
    </source>
</evidence>
<keyword evidence="1" id="KW-0233">DNA recombination</keyword>
<dbReference type="GO" id="GO:0016787">
    <property type="term" value="F:hydrolase activity"/>
    <property type="evidence" value="ECO:0007669"/>
    <property type="project" value="UniProtKB-KW"/>
</dbReference>
<evidence type="ECO:0000313" key="5">
    <source>
        <dbReference type="EMBL" id="CAG9773352.1"/>
    </source>
</evidence>
<keyword evidence="1" id="KW-0234">DNA repair</keyword>
<feature type="region of interest" description="Disordered" evidence="2">
    <location>
        <begin position="1"/>
        <end position="62"/>
    </location>
</feature>
<sequence>MNRRKITRTPEEEEEVMRLRRERNNENQRRSRERAAQIEKMSGNSNAEQKNEKITQTQHQRNYRSRQHNFIDLALLRLENSTSEHYIGVMNISCIHCGARHFASEKVANRGNSFNDCCGHGQIRLEPLPTLPANLQSLFCGSHPKSRFFFEHIRSYNSSFSFASFNANLVKFSSRPGPYCFKIHGQIYYQINTALYPSSSENPCYGQLFIVDAHEAAEFRQKNNSECDMELMELIDDIMRENNVFVHSYQMMNEEIENQKSMHADYDPELQLLFTLKPGVDKNRYNFQRVNEVAAVFSTTADGDIPESYVTIRNKNDKSLQYVSSMDPNVEPWIYPLFYPFGTRGWHQDIKCVNKSRRVTRAAYTKYRIAVRDEISVFLKGRRLFQQWLVDSYVKIEKDRINFCKENQKKLRAESYQGLVDHLQKRAEDQNGNVGKMVVLPSTFQGSPRNMLQNYQDAMTIVRKHGKPDLFITMTCNPKWREISENLLPGQHASDRPDLVARVFNIKKNALVDLVVNQNFFGEVQAYVYVIEFQKRGLPHVHMLVTLKQSQKITTPEIVDRYISAEIPDFQEEPILHNIVLGNMVHGPCGDWCLTEEKTCSKNYPKQFREETTMDENGYPYYRRRNPGMSFKRSSDGYVCDNRYVVPHNPTLLKLFNGHINVEVVSSIKSVKYLYKYVYKGHDAANIIISESNSTTIEHDEIRNFIETRYVGPVEAAWRILEKPLQDKSHSITRLPVHLPNQQNVFIADDCDDNEIRSALERQTMLIDYFALNSRNPEARQYSYSTIPTYYVFKKVDGKYQWIHRQRQFNVIGRMYSVSPTQTELFHLRILLLHVKGPLSFEDIKTVNGVRQESFMAACLELGLIEDDHEWKRAMNEAEIWMMPRQLRYLFVRILIHCQPIHPEELWEEFKDALSEDYRRKYNGSQDMKKAYVQLDSMLNLEGWSISMFPTMPQITDLDNVSNDMEILNEEEAFDTLLNQYDSLNAKQKEIVDFILEKADNQTDENNEETSCIYIDGPGGSGKTYLYTTLYGMLKTRNKNVCTMAFTGIAATLLPHGRTVHKTFGLPVPLFSDSNSSIKNNTKEANYLKSVDVFIWDEAPMAPKDALEVIERTLRDLTNNRLPFGGDSDSEYSDPYATDEDSEYEPEVPKPTEADSESSEESTAIVTTPQSSRKRVRREKSWACNQRKTKRALGLAYKNTRGVQVSKKTFEIPVCQCGNKCHEKISEAQSEAIFKKFYDLADFNLQTAYIFGQIKVIKKTRLYTENPESRRQFTRIYYLPNENGLDVKVCKDFFKKNLQVSDGRLSRILKSKPEGIPPKDKRGKHPSANKTPEAKVLEVMDFIKRFPVFECHYSRPKSGNRKYLAPDLNITIMYSLYKDQAESAVSRYIFRNIFNTRFNLHFHAPITDSCRKCDEFNNKLKVTEGEEKRNLEIEKELHLRKAELARSEIKKDGEKAMIEENEMAAIAFDLMKTLPTPVLSTGITYYKRQLWTYCLGIHNLAKNTAIMYVWNESIASRGPQEIGSCLLHYCKNFVKEKKLIMYSDQCGGQNRNIKMALICDFITTSTEFTVNEIDHKFLVSGHSYLPCDQDFGIVEKEKKFHKDIFLPVHWVTVIKSARKKKPFQVEWMKMQWLRYTSENKHRFQFKYSNSEDVLFNSVNVSKRKAGNQVNAVQLLFPNGRPIEKKKKQDLMELLPYIPPIYHPFYEGLKTSSTAADELADEHAEGEN</sequence>
<feature type="compositionally biased region" description="Polar residues" evidence="2">
    <location>
        <begin position="42"/>
        <end position="60"/>
    </location>
</feature>
<dbReference type="GO" id="GO:0006310">
    <property type="term" value="P:DNA recombination"/>
    <property type="evidence" value="ECO:0007669"/>
    <property type="project" value="UniProtKB-KW"/>
</dbReference>
<dbReference type="GO" id="GO:0000723">
    <property type="term" value="P:telomere maintenance"/>
    <property type="evidence" value="ECO:0007669"/>
    <property type="project" value="InterPro"/>
</dbReference>
<gene>
    <name evidence="5" type="ORF">CEUTPL_LOCUS13743</name>
</gene>
<feature type="compositionally biased region" description="Basic and acidic residues" evidence="2">
    <location>
        <begin position="16"/>
        <end position="37"/>
    </location>
</feature>
<dbReference type="GO" id="GO:0006281">
    <property type="term" value="P:DNA repair"/>
    <property type="evidence" value="ECO:0007669"/>
    <property type="project" value="UniProtKB-KW"/>
</dbReference>
<dbReference type="PANTHER" id="PTHR10492">
    <property type="match status" value="1"/>
</dbReference>
<keyword evidence="6" id="KW-1185">Reference proteome</keyword>
<evidence type="ECO:0000313" key="6">
    <source>
        <dbReference type="Proteomes" id="UP001152799"/>
    </source>
</evidence>
<dbReference type="InterPro" id="IPR027417">
    <property type="entry name" value="P-loop_NTPase"/>
</dbReference>
<feature type="compositionally biased region" description="Basic and acidic residues" evidence="2">
    <location>
        <begin position="1311"/>
        <end position="1320"/>
    </location>
</feature>
<keyword evidence="1" id="KW-0547">Nucleotide-binding</keyword>
<comment type="cofactor">
    <cofactor evidence="1">
        <name>Mg(2+)</name>
        <dbReference type="ChEBI" id="CHEBI:18420"/>
    </cofactor>
</comment>
<reference evidence="5" key="1">
    <citation type="submission" date="2022-01" db="EMBL/GenBank/DDBJ databases">
        <authorList>
            <person name="King R."/>
        </authorList>
    </citation>
    <scope>NUCLEOTIDE SEQUENCE</scope>
</reference>
<keyword evidence="1" id="KW-0227">DNA damage</keyword>
<name>A0A9N9MYN8_9CUCU</name>
<dbReference type="SUPFAM" id="SSF52540">
    <property type="entry name" value="P-loop containing nucleoside triphosphate hydrolases"/>
    <property type="match status" value="1"/>
</dbReference>
<protein>
    <recommendedName>
        <fullName evidence="1">ATP-dependent DNA helicase</fullName>
        <ecNumber evidence="1">5.6.2.3</ecNumber>
    </recommendedName>
</protein>
<proteinExistence type="inferred from homology"/>
<dbReference type="GO" id="GO:0043139">
    <property type="term" value="F:5'-3' DNA helicase activity"/>
    <property type="evidence" value="ECO:0007669"/>
    <property type="project" value="UniProtKB-EC"/>
</dbReference>
<feature type="domain" description="Helitron helicase-like" evidence="4">
    <location>
        <begin position="364"/>
        <end position="545"/>
    </location>
</feature>
<comment type="similarity">
    <text evidence="1">Belongs to the helicase family.</text>
</comment>
<evidence type="ECO:0000259" key="3">
    <source>
        <dbReference type="Pfam" id="PF05970"/>
    </source>
</evidence>
<keyword evidence="1" id="KW-0067">ATP-binding</keyword>
<feature type="region of interest" description="Disordered" evidence="2">
    <location>
        <begin position="1120"/>
        <end position="1185"/>
    </location>
</feature>
<evidence type="ECO:0000256" key="1">
    <source>
        <dbReference type="RuleBase" id="RU363044"/>
    </source>
</evidence>
<dbReference type="OrthoDB" id="10058710at2759"/>
<accession>A0A9N9MYN8</accession>
<dbReference type="GO" id="GO:0005524">
    <property type="term" value="F:ATP binding"/>
    <property type="evidence" value="ECO:0007669"/>
    <property type="project" value="UniProtKB-KW"/>
</dbReference>
<dbReference type="Pfam" id="PF14214">
    <property type="entry name" value="Helitron_like_N"/>
    <property type="match status" value="1"/>
</dbReference>
<keyword evidence="1" id="KW-0378">Hydrolase</keyword>
<dbReference type="EC" id="5.6.2.3" evidence="1"/>
<organism evidence="5 6">
    <name type="scientific">Ceutorhynchus assimilis</name>
    <name type="common">cabbage seed weevil</name>
    <dbReference type="NCBI Taxonomy" id="467358"/>
    <lineage>
        <taxon>Eukaryota</taxon>
        <taxon>Metazoa</taxon>
        <taxon>Ecdysozoa</taxon>
        <taxon>Arthropoda</taxon>
        <taxon>Hexapoda</taxon>
        <taxon>Insecta</taxon>
        <taxon>Pterygota</taxon>
        <taxon>Neoptera</taxon>
        <taxon>Endopterygota</taxon>
        <taxon>Coleoptera</taxon>
        <taxon>Polyphaga</taxon>
        <taxon>Cucujiformia</taxon>
        <taxon>Curculionidae</taxon>
        <taxon>Ceutorhynchinae</taxon>
        <taxon>Ceutorhynchus</taxon>
    </lineage>
</organism>
<dbReference type="InterPro" id="IPR010285">
    <property type="entry name" value="DNA_helicase_pif1-like_DEAD"/>
</dbReference>
<evidence type="ECO:0000259" key="4">
    <source>
        <dbReference type="Pfam" id="PF14214"/>
    </source>
</evidence>
<keyword evidence="1" id="KW-0347">Helicase</keyword>
<dbReference type="Gene3D" id="3.40.50.300">
    <property type="entry name" value="P-loop containing nucleotide triphosphate hydrolases"/>
    <property type="match status" value="1"/>
</dbReference>
<comment type="catalytic activity">
    <reaction evidence="1">
        <text>ATP + H2O = ADP + phosphate + H(+)</text>
        <dbReference type="Rhea" id="RHEA:13065"/>
        <dbReference type="ChEBI" id="CHEBI:15377"/>
        <dbReference type="ChEBI" id="CHEBI:15378"/>
        <dbReference type="ChEBI" id="CHEBI:30616"/>
        <dbReference type="ChEBI" id="CHEBI:43474"/>
        <dbReference type="ChEBI" id="CHEBI:456216"/>
        <dbReference type="EC" id="5.6.2.3"/>
    </reaction>
</comment>
<dbReference type="Proteomes" id="UP001152799">
    <property type="component" value="Chromosome 9"/>
</dbReference>
<feature type="region of interest" description="Disordered" evidence="2">
    <location>
        <begin position="1310"/>
        <end position="1330"/>
    </location>
</feature>
<feature type="compositionally biased region" description="Acidic residues" evidence="2">
    <location>
        <begin position="1128"/>
        <end position="1146"/>
    </location>
</feature>
<feature type="domain" description="DNA helicase Pif1-like DEAD-box helicase" evidence="3">
    <location>
        <begin position="984"/>
        <end position="1126"/>
    </location>
</feature>
<dbReference type="Pfam" id="PF05970">
    <property type="entry name" value="PIF1"/>
    <property type="match status" value="1"/>
</dbReference>
<dbReference type="EMBL" id="OU892285">
    <property type="protein sequence ID" value="CAG9773352.1"/>
    <property type="molecule type" value="Genomic_DNA"/>
</dbReference>
<dbReference type="PANTHER" id="PTHR10492:SF57">
    <property type="entry name" value="ATP-DEPENDENT DNA HELICASE"/>
    <property type="match status" value="1"/>
</dbReference>